<evidence type="ECO:0000256" key="1">
    <source>
        <dbReference type="SAM" id="Phobius"/>
    </source>
</evidence>
<dbReference type="PANTHER" id="PTHR43471">
    <property type="entry name" value="ABC TRANSPORTER PERMEASE"/>
    <property type="match status" value="1"/>
</dbReference>
<dbReference type="GO" id="GO:0140359">
    <property type="term" value="F:ABC-type transporter activity"/>
    <property type="evidence" value="ECO:0007669"/>
    <property type="project" value="InterPro"/>
</dbReference>
<keyword evidence="1" id="KW-1133">Transmembrane helix</keyword>
<feature type="transmembrane region" description="Helical" evidence="1">
    <location>
        <begin position="22"/>
        <end position="43"/>
    </location>
</feature>
<evidence type="ECO:0000313" key="3">
    <source>
        <dbReference type="Proteomes" id="UP000769766"/>
    </source>
</evidence>
<dbReference type="GO" id="GO:0005886">
    <property type="term" value="C:plasma membrane"/>
    <property type="evidence" value="ECO:0007669"/>
    <property type="project" value="UniProtKB-SubCell"/>
</dbReference>
<dbReference type="EMBL" id="JACPRF010000166">
    <property type="protein sequence ID" value="MBI2876292.1"/>
    <property type="molecule type" value="Genomic_DNA"/>
</dbReference>
<keyword evidence="1" id="KW-0812">Transmembrane</keyword>
<feature type="transmembrane region" description="Helical" evidence="1">
    <location>
        <begin position="98"/>
        <end position="119"/>
    </location>
</feature>
<protein>
    <submittedName>
        <fullName evidence="2">ABC transporter permease subunit</fullName>
    </submittedName>
</protein>
<evidence type="ECO:0000313" key="2">
    <source>
        <dbReference type="EMBL" id="MBI2876292.1"/>
    </source>
</evidence>
<proteinExistence type="predicted"/>
<feature type="transmembrane region" description="Helical" evidence="1">
    <location>
        <begin position="228"/>
        <end position="251"/>
    </location>
</feature>
<organism evidence="2 3">
    <name type="scientific">Tectimicrobiota bacterium</name>
    <dbReference type="NCBI Taxonomy" id="2528274"/>
    <lineage>
        <taxon>Bacteria</taxon>
        <taxon>Pseudomonadati</taxon>
        <taxon>Nitrospinota/Tectimicrobiota group</taxon>
        <taxon>Candidatus Tectimicrobiota</taxon>
    </lineage>
</organism>
<dbReference type="Pfam" id="PF12679">
    <property type="entry name" value="ABC2_membrane_2"/>
    <property type="match status" value="1"/>
</dbReference>
<name>A0A932CP75_UNCTE</name>
<dbReference type="AlphaFoldDB" id="A0A932CP75"/>
<dbReference type="PANTHER" id="PTHR43471:SF10">
    <property type="entry name" value="SLL1107 PROTEIN"/>
    <property type="match status" value="1"/>
</dbReference>
<reference evidence="2" key="1">
    <citation type="submission" date="2020-07" db="EMBL/GenBank/DDBJ databases">
        <title>Huge and variable diversity of episymbiotic CPR bacteria and DPANN archaea in groundwater ecosystems.</title>
        <authorList>
            <person name="He C.Y."/>
            <person name="Keren R."/>
            <person name="Whittaker M."/>
            <person name="Farag I.F."/>
            <person name="Doudna J."/>
            <person name="Cate J.H.D."/>
            <person name="Banfield J.F."/>
        </authorList>
    </citation>
    <scope>NUCLEOTIDE SEQUENCE</scope>
    <source>
        <strain evidence="2">NC_groundwater_672_Ag_B-0.1um_62_36</strain>
    </source>
</reference>
<keyword evidence="1" id="KW-0472">Membrane</keyword>
<feature type="transmembrane region" description="Helical" evidence="1">
    <location>
        <begin position="55"/>
        <end position="77"/>
    </location>
</feature>
<dbReference type="Proteomes" id="UP000769766">
    <property type="component" value="Unassembled WGS sequence"/>
</dbReference>
<feature type="transmembrane region" description="Helical" evidence="1">
    <location>
        <begin position="164"/>
        <end position="180"/>
    </location>
</feature>
<comment type="caution">
    <text evidence="2">The sequence shown here is derived from an EMBL/GenBank/DDBJ whole genome shotgun (WGS) entry which is preliminary data.</text>
</comment>
<feature type="transmembrane region" description="Helical" evidence="1">
    <location>
        <begin position="131"/>
        <end position="157"/>
    </location>
</feature>
<gene>
    <name evidence="2" type="ORF">HYY20_05365</name>
</gene>
<sequence>MAVRKIGVIALNTLREAIRDKILYNLLLFALLMIGVSVFLGTLTTGEQVKVVKDMGLACISLFGVLIAVMVGIGLVYKEIDRRTIYTILAKPIRRSEFLLGKYLGLMLTIFLNVLVMAAGLSGITWGLEGIFPWILLKAVLLILVELMVVTSIALLFSTFSTPFLSAMFTLGIYVIGHLSEEFKLLGAQSESPLIRGLSSFLYYLLPDLQNFNIKAEVVHNVPVDPSFIFFSILYGVLYMGITLAIAAAIFDRRDFK</sequence>
<accession>A0A932CP75</accession>